<dbReference type="AlphaFoldDB" id="A0A820TQM6"/>
<evidence type="ECO:0000313" key="2">
    <source>
        <dbReference type="EMBL" id="CAF4475318.1"/>
    </source>
</evidence>
<evidence type="ECO:0000313" key="3">
    <source>
        <dbReference type="Proteomes" id="UP000663866"/>
    </source>
</evidence>
<proteinExistence type="predicted"/>
<reference evidence="2" key="1">
    <citation type="submission" date="2021-02" db="EMBL/GenBank/DDBJ databases">
        <authorList>
            <person name="Nowell W R."/>
        </authorList>
    </citation>
    <scope>NUCLEOTIDE SEQUENCE</scope>
</reference>
<sequence>MSNGQYYQPNPRTIIPVTVNPNDDQRFIRFRSSNAPSNDIDNRMSARMREFEEECRRWRENFFNEPRFESSGFPSTSLAFSRPRMQVDFPDFPEFGSIDWPTFRGSAPGFSSSSGAAHRSYIEED</sequence>
<gene>
    <name evidence="2" type="ORF">OVN521_LOCUS39273</name>
</gene>
<feature type="non-terminal residue" evidence="2">
    <location>
        <position position="1"/>
    </location>
</feature>
<feature type="non-terminal residue" evidence="2">
    <location>
        <position position="125"/>
    </location>
</feature>
<feature type="compositionally biased region" description="Low complexity" evidence="1">
    <location>
        <begin position="105"/>
        <end position="117"/>
    </location>
</feature>
<organism evidence="2 3">
    <name type="scientific">Rotaria magnacalcarata</name>
    <dbReference type="NCBI Taxonomy" id="392030"/>
    <lineage>
        <taxon>Eukaryota</taxon>
        <taxon>Metazoa</taxon>
        <taxon>Spiralia</taxon>
        <taxon>Gnathifera</taxon>
        <taxon>Rotifera</taxon>
        <taxon>Eurotatoria</taxon>
        <taxon>Bdelloidea</taxon>
        <taxon>Philodinida</taxon>
        <taxon>Philodinidae</taxon>
        <taxon>Rotaria</taxon>
    </lineage>
</organism>
<accession>A0A820TQM6</accession>
<dbReference type="Proteomes" id="UP000663866">
    <property type="component" value="Unassembled WGS sequence"/>
</dbReference>
<comment type="caution">
    <text evidence="2">The sequence shown here is derived from an EMBL/GenBank/DDBJ whole genome shotgun (WGS) entry which is preliminary data.</text>
</comment>
<dbReference type="EMBL" id="CAJOBG010049717">
    <property type="protein sequence ID" value="CAF4475318.1"/>
    <property type="molecule type" value="Genomic_DNA"/>
</dbReference>
<feature type="region of interest" description="Disordered" evidence="1">
    <location>
        <begin position="105"/>
        <end position="125"/>
    </location>
</feature>
<evidence type="ECO:0000256" key="1">
    <source>
        <dbReference type="SAM" id="MobiDB-lite"/>
    </source>
</evidence>
<keyword evidence="3" id="KW-1185">Reference proteome</keyword>
<name>A0A820TQM6_9BILA</name>
<protein>
    <submittedName>
        <fullName evidence="2">Uncharacterized protein</fullName>
    </submittedName>
</protein>